<keyword evidence="2" id="KW-1185">Reference proteome</keyword>
<reference evidence="1" key="1">
    <citation type="submission" date="2019-10" db="EMBL/GenBank/DDBJ databases">
        <authorList>
            <consortium name="DOE Joint Genome Institute"/>
            <person name="Kuo A."/>
            <person name="Miyauchi S."/>
            <person name="Kiss E."/>
            <person name="Drula E."/>
            <person name="Kohler A."/>
            <person name="Sanchez-Garcia M."/>
            <person name="Andreopoulos B."/>
            <person name="Barry K.W."/>
            <person name="Bonito G."/>
            <person name="Buee M."/>
            <person name="Carver A."/>
            <person name="Chen C."/>
            <person name="Cichocki N."/>
            <person name="Clum A."/>
            <person name="Culley D."/>
            <person name="Crous P.W."/>
            <person name="Fauchery L."/>
            <person name="Girlanda M."/>
            <person name="Hayes R."/>
            <person name="Keri Z."/>
            <person name="Labutti K."/>
            <person name="Lipzen A."/>
            <person name="Lombard V."/>
            <person name="Magnuson J."/>
            <person name="Maillard F."/>
            <person name="Morin E."/>
            <person name="Murat C."/>
            <person name="Nolan M."/>
            <person name="Ohm R."/>
            <person name="Pangilinan J."/>
            <person name="Pereira M."/>
            <person name="Perotto S."/>
            <person name="Peter M."/>
            <person name="Riley R."/>
            <person name="Sitrit Y."/>
            <person name="Stielow B."/>
            <person name="Szollosi G."/>
            <person name="Zifcakova L."/>
            <person name="Stursova M."/>
            <person name="Spatafora J.W."/>
            <person name="Tedersoo L."/>
            <person name="Vaario L.-M."/>
            <person name="Yamada A."/>
            <person name="Yan M."/>
            <person name="Wang P."/>
            <person name="Xu J."/>
            <person name="Bruns T."/>
            <person name="Baldrian P."/>
            <person name="Vilgalys R."/>
            <person name="Henrissat B."/>
            <person name="Grigoriev I.V."/>
            <person name="Hibbett D."/>
            <person name="Nagy L.G."/>
            <person name="Martin F.M."/>
        </authorList>
    </citation>
    <scope>NUCLEOTIDE SEQUENCE</scope>
    <source>
        <strain evidence="1">P2</strain>
    </source>
</reference>
<gene>
    <name evidence="1" type="ORF">BDM02DRAFT_3273606</name>
</gene>
<protein>
    <submittedName>
        <fullName evidence="1">Uncharacterized protein</fullName>
    </submittedName>
</protein>
<reference evidence="1" key="2">
    <citation type="journal article" date="2020" name="Nat. Commun.">
        <title>Large-scale genome sequencing of mycorrhizal fungi provides insights into the early evolution of symbiotic traits.</title>
        <authorList>
            <person name="Miyauchi S."/>
            <person name="Kiss E."/>
            <person name="Kuo A."/>
            <person name="Drula E."/>
            <person name="Kohler A."/>
            <person name="Sanchez-Garcia M."/>
            <person name="Morin E."/>
            <person name="Andreopoulos B."/>
            <person name="Barry K.W."/>
            <person name="Bonito G."/>
            <person name="Buee M."/>
            <person name="Carver A."/>
            <person name="Chen C."/>
            <person name="Cichocki N."/>
            <person name="Clum A."/>
            <person name="Culley D."/>
            <person name="Crous P.W."/>
            <person name="Fauchery L."/>
            <person name="Girlanda M."/>
            <person name="Hayes R.D."/>
            <person name="Keri Z."/>
            <person name="LaButti K."/>
            <person name="Lipzen A."/>
            <person name="Lombard V."/>
            <person name="Magnuson J."/>
            <person name="Maillard F."/>
            <person name="Murat C."/>
            <person name="Nolan M."/>
            <person name="Ohm R.A."/>
            <person name="Pangilinan J."/>
            <person name="Pereira M.F."/>
            <person name="Perotto S."/>
            <person name="Peter M."/>
            <person name="Pfister S."/>
            <person name="Riley R."/>
            <person name="Sitrit Y."/>
            <person name="Stielow J.B."/>
            <person name="Szollosi G."/>
            <person name="Zifcakova L."/>
            <person name="Stursova M."/>
            <person name="Spatafora J.W."/>
            <person name="Tedersoo L."/>
            <person name="Vaario L.M."/>
            <person name="Yamada A."/>
            <person name="Yan M."/>
            <person name="Wang P."/>
            <person name="Xu J."/>
            <person name="Bruns T."/>
            <person name="Baldrian P."/>
            <person name="Vilgalys R."/>
            <person name="Dunand C."/>
            <person name="Henrissat B."/>
            <person name="Grigoriev I.V."/>
            <person name="Hibbett D."/>
            <person name="Nagy L.G."/>
            <person name="Martin F.M."/>
        </authorList>
    </citation>
    <scope>NUCLEOTIDE SEQUENCE</scope>
    <source>
        <strain evidence="1">P2</strain>
    </source>
</reference>
<feature type="non-terminal residue" evidence="1">
    <location>
        <position position="205"/>
    </location>
</feature>
<dbReference type="EMBL" id="MU118725">
    <property type="protein sequence ID" value="KAF9642065.1"/>
    <property type="molecule type" value="Genomic_DNA"/>
</dbReference>
<accession>A0ACB6YX86</accession>
<evidence type="ECO:0000313" key="2">
    <source>
        <dbReference type="Proteomes" id="UP000886501"/>
    </source>
</evidence>
<proteinExistence type="predicted"/>
<name>A0ACB6YX86_THEGA</name>
<evidence type="ECO:0000313" key="1">
    <source>
        <dbReference type="EMBL" id="KAF9642065.1"/>
    </source>
</evidence>
<sequence length="205" mass="20668">MTVTTARKRNNPLAGVRANPDRSTVSSVVVPTPQVGTPSSSGMPTDPPASSASSGPCCARPQPRHTTQTPASPPASAPAQSSPLVTAPVLTADPSQTTDSLVDDNDSPTQRDSQTALTDTQTPGDIPPATPATLTNAAAPGTCNDNGDEDDNSTADPVLTSNSNNTGHVSSNSSTSGTSDTPQGSAPTHSSSRDTRSKQPRKVTG</sequence>
<comment type="caution">
    <text evidence="1">The sequence shown here is derived from an EMBL/GenBank/DDBJ whole genome shotgun (WGS) entry which is preliminary data.</text>
</comment>
<dbReference type="Proteomes" id="UP000886501">
    <property type="component" value="Unassembled WGS sequence"/>
</dbReference>
<organism evidence="1 2">
    <name type="scientific">Thelephora ganbajun</name>
    <name type="common">Ganba fungus</name>
    <dbReference type="NCBI Taxonomy" id="370292"/>
    <lineage>
        <taxon>Eukaryota</taxon>
        <taxon>Fungi</taxon>
        <taxon>Dikarya</taxon>
        <taxon>Basidiomycota</taxon>
        <taxon>Agaricomycotina</taxon>
        <taxon>Agaricomycetes</taxon>
        <taxon>Thelephorales</taxon>
        <taxon>Thelephoraceae</taxon>
        <taxon>Thelephora</taxon>
    </lineage>
</organism>